<organism evidence="2 3">
    <name type="scientific">Echria macrotheca</name>
    <dbReference type="NCBI Taxonomy" id="438768"/>
    <lineage>
        <taxon>Eukaryota</taxon>
        <taxon>Fungi</taxon>
        <taxon>Dikarya</taxon>
        <taxon>Ascomycota</taxon>
        <taxon>Pezizomycotina</taxon>
        <taxon>Sordariomycetes</taxon>
        <taxon>Sordariomycetidae</taxon>
        <taxon>Sordariales</taxon>
        <taxon>Schizotheciaceae</taxon>
        <taxon>Echria</taxon>
    </lineage>
</organism>
<evidence type="ECO:0000313" key="3">
    <source>
        <dbReference type="Proteomes" id="UP001239445"/>
    </source>
</evidence>
<dbReference type="GO" id="GO:0016491">
    <property type="term" value="F:oxidoreductase activity"/>
    <property type="evidence" value="ECO:0007669"/>
    <property type="project" value="UniProtKB-KW"/>
</dbReference>
<dbReference type="Pfam" id="PF14027">
    <property type="entry name" value="Questin_oxidase"/>
    <property type="match status" value="1"/>
</dbReference>
<dbReference type="Proteomes" id="UP001239445">
    <property type="component" value="Unassembled WGS sequence"/>
</dbReference>
<gene>
    <name evidence="2" type="ORF">QBC47DRAFT_419436</name>
</gene>
<keyword evidence="1" id="KW-0560">Oxidoreductase</keyword>
<keyword evidence="3" id="KW-1185">Reference proteome</keyword>
<protein>
    <submittedName>
        <fullName evidence="2">HypA protein</fullName>
    </submittedName>
</protein>
<name>A0AAJ0BN04_9PEZI</name>
<proteinExistence type="predicted"/>
<dbReference type="EMBL" id="MU839827">
    <property type="protein sequence ID" value="KAK1760877.1"/>
    <property type="molecule type" value="Genomic_DNA"/>
</dbReference>
<dbReference type="InterPro" id="IPR025337">
    <property type="entry name" value="Questin_oxidase-like"/>
</dbReference>
<comment type="caution">
    <text evidence="2">The sequence shown here is derived from an EMBL/GenBank/DDBJ whole genome shotgun (WGS) entry which is preliminary data.</text>
</comment>
<dbReference type="AlphaFoldDB" id="A0AAJ0BN04"/>
<sequence>MATAYKVHIVPEDTGLLKVKQTAEAAKKAEELLQEDLEKHHVFFNEEGFHNHIPHHILALYGTGAPPSSLQRGYDGNTSYQRPAQPTHEAVVEDLISTWEHAQRYLGKEKYYPDFLRFFQREITTNGVQPTLLRYVFSGEPETQPVFTRLFSGLVHPLIQLMYGLEWNQPAIIASALAQTAVHGNPMESFFVESETLSHSRSSSSPSEKMPHIVDLLQEIRSNRKLATAARMSDANKIRDGVLTRARDEMLSIAGRVRVSPENLDEKTAEMFEACLLVAAGAAVHPTKHPKFDFFLIHHVNVSPIFPTLNAHPWIPTQTKARLLEYKIRLDLADYAARGAPDFSPSKIASYTPRDENNRDQKPLDIIARLHDFDDDGHAIKLGRAALICHDLVSTKYPDAGWRRIEGEDVWTRLFHLIVDSVEGPGPNWVRTCGLEEAWKDVPDAQDSKL</sequence>
<evidence type="ECO:0000313" key="2">
    <source>
        <dbReference type="EMBL" id="KAK1760877.1"/>
    </source>
</evidence>
<dbReference type="PANTHER" id="PTHR35870">
    <property type="entry name" value="PROTEIN, PUTATIVE (AFU_ORTHOLOGUE AFUA_5G03330)-RELATED"/>
    <property type="match status" value="1"/>
</dbReference>
<reference evidence="2" key="1">
    <citation type="submission" date="2023-06" db="EMBL/GenBank/DDBJ databases">
        <title>Genome-scale phylogeny and comparative genomics of the fungal order Sordariales.</title>
        <authorList>
            <consortium name="Lawrence Berkeley National Laboratory"/>
            <person name="Hensen N."/>
            <person name="Bonometti L."/>
            <person name="Westerberg I."/>
            <person name="Brannstrom I.O."/>
            <person name="Guillou S."/>
            <person name="Cros-Aarteil S."/>
            <person name="Calhoun S."/>
            <person name="Haridas S."/>
            <person name="Kuo A."/>
            <person name="Mondo S."/>
            <person name="Pangilinan J."/>
            <person name="Riley R."/>
            <person name="Labutti K."/>
            <person name="Andreopoulos B."/>
            <person name="Lipzen A."/>
            <person name="Chen C."/>
            <person name="Yanf M."/>
            <person name="Daum C."/>
            <person name="Ng V."/>
            <person name="Clum A."/>
            <person name="Steindorff A."/>
            <person name="Ohm R."/>
            <person name="Martin F."/>
            <person name="Silar P."/>
            <person name="Natvig D."/>
            <person name="Lalanne C."/>
            <person name="Gautier V."/>
            <person name="Ament-Velasquez S.L."/>
            <person name="Kruys A."/>
            <person name="Hutchinson M.I."/>
            <person name="Powell A.J."/>
            <person name="Barry K."/>
            <person name="Miller A.N."/>
            <person name="Grigoriev I.V."/>
            <person name="Debuchy R."/>
            <person name="Gladieux P."/>
            <person name="Thoren M.H."/>
            <person name="Johannesson H."/>
        </authorList>
    </citation>
    <scope>NUCLEOTIDE SEQUENCE</scope>
    <source>
        <strain evidence="2">PSN4</strain>
    </source>
</reference>
<evidence type="ECO:0000256" key="1">
    <source>
        <dbReference type="ARBA" id="ARBA00023002"/>
    </source>
</evidence>
<dbReference type="PANTHER" id="PTHR35870:SF1">
    <property type="entry name" value="PROTEIN, PUTATIVE (AFU_ORTHOLOGUE AFUA_5G03330)-RELATED"/>
    <property type="match status" value="1"/>
</dbReference>
<accession>A0AAJ0BN04</accession>